<dbReference type="NCBIfam" id="TIGR00254">
    <property type="entry name" value="GGDEF"/>
    <property type="match status" value="1"/>
</dbReference>
<dbReference type="Pfam" id="PF00990">
    <property type="entry name" value="GGDEF"/>
    <property type="match status" value="1"/>
</dbReference>
<keyword evidence="3" id="KW-0472">Membrane</keyword>
<feature type="transmembrane region" description="Helical" evidence="3">
    <location>
        <begin position="187"/>
        <end position="206"/>
    </location>
</feature>
<dbReference type="GO" id="GO:0052621">
    <property type="term" value="F:diguanylate cyclase activity"/>
    <property type="evidence" value="ECO:0007669"/>
    <property type="project" value="UniProtKB-EC"/>
</dbReference>
<feature type="transmembrane region" description="Helical" evidence="3">
    <location>
        <begin position="6"/>
        <end position="25"/>
    </location>
</feature>
<feature type="domain" description="GGDEF" evidence="4">
    <location>
        <begin position="249"/>
        <end position="383"/>
    </location>
</feature>
<feature type="transmembrane region" description="Helical" evidence="3">
    <location>
        <begin position="95"/>
        <end position="111"/>
    </location>
</feature>
<feature type="transmembrane region" description="Helical" evidence="3">
    <location>
        <begin position="61"/>
        <end position="83"/>
    </location>
</feature>
<dbReference type="PANTHER" id="PTHR45138:SF9">
    <property type="entry name" value="DIGUANYLATE CYCLASE DGCM-RELATED"/>
    <property type="match status" value="1"/>
</dbReference>
<sequence length="395" mass="42351">MLPLDVPTMLLMTAASSLTMAGSFAAVRSQRREGSQLWALGLLLHTATYMLYVLRGTAPDWASIVLSNTLLSGTFALALAAVCQFQGRALPWQRMLLPVLAMGALFAVFVDDYRARIMVTGVVLPLQIGMVLWALWRPQPPARGRGVLLLTLSLGLEVVLLGVRGVLAAAHAMPLDGLMRGGPLQSFTFMAVFVVVILASLGFILMTKDRADADNRYFATHDELTGVANRRALVQALDRDVAHAVRSGEPYALLMLDVDHFKSVNDGHGHRAGDQVLCHVAAILRARLRAQDLVGRYGGEEFMVLLPGTPARGAAGLAKTLREAVEQTPCEYGGRVIPVTVSIGVCGARLGSGDTWDRLIHAADQALYAAKAAGRNRVECVALAQESPRSRAAPA</sequence>
<keyword evidence="3" id="KW-0812">Transmembrane</keyword>
<evidence type="ECO:0000313" key="5">
    <source>
        <dbReference type="EMBL" id="QKD46181.1"/>
    </source>
</evidence>
<evidence type="ECO:0000256" key="3">
    <source>
        <dbReference type="SAM" id="Phobius"/>
    </source>
</evidence>
<organism evidence="5 6">
    <name type="scientific">Alicycliphilus denitrificans</name>
    <dbReference type="NCBI Taxonomy" id="179636"/>
    <lineage>
        <taxon>Bacteria</taxon>
        <taxon>Pseudomonadati</taxon>
        <taxon>Pseudomonadota</taxon>
        <taxon>Betaproteobacteria</taxon>
        <taxon>Burkholderiales</taxon>
        <taxon>Comamonadaceae</taxon>
        <taxon>Alicycliphilus</taxon>
    </lineage>
</organism>
<reference evidence="5 6" key="1">
    <citation type="submission" date="2020-05" db="EMBL/GenBank/DDBJ databases">
        <title>Complete genome sequence of Alicycliphilus denitrificans DP3.</title>
        <authorList>
            <person name="Chen X."/>
        </authorList>
    </citation>
    <scope>NUCLEOTIDE SEQUENCE [LARGE SCALE GENOMIC DNA]</scope>
    <source>
        <strain evidence="5 6">DP3</strain>
    </source>
</reference>
<comment type="catalytic activity">
    <reaction evidence="2">
        <text>2 GTP = 3',3'-c-di-GMP + 2 diphosphate</text>
        <dbReference type="Rhea" id="RHEA:24898"/>
        <dbReference type="ChEBI" id="CHEBI:33019"/>
        <dbReference type="ChEBI" id="CHEBI:37565"/>
        <dbReference type="ChEBI" id="CHEBI:58805"/>
        <dbReference type="EC" id="2.7.7.65"/>
    </reaction>
</comment>
<dbReference type="InterPro" id="IPR043128">
    <property type="entry name" value="Rev_trsase/Diguanyl_cyclase"/>
</dbReference>
<keyword evidence="3" id="KW-1133">Transmembrane helix</keyword>
<dbReference type="GO" id="GO:0043709">
    <property type="term" value="P:cell adhesion involved in single-species biofilm formation"/>
    <property type="evidence" value="ECO:0007669"/>
    <property type="project" value="TreeGrafter"/>
</dbReference>
<accession>A0A859A0F8</accession>
<feature type="transmembrane region" description="Helical" evidence="3">
    <location>
        <begin position="37"/>
        <end position="55"/>
    </location>
</feature>
<dbReference type="GO" id="GO:0005886">
    <property type="term" value="C:plasma membrane"/>
    <property type="evidence" value="ECO:0007669"/>
    <property type="project" value="TreeGrafter"/>
</dbReference>
<proteinExistence type="predicted"/>
<evidence type="ECO:0000256" key="1">
    <source>
        <dbReference type="ARBA" id="ARBA00012528"/>
    </source>
</evidence>
<dbReference type="SMART" id="SM00267">
    <property type="entry name" value="GGDEF"/>
    <property type="match status" value="1"/>
</dbReference>
<dbReference type="PROSITE" id="PS50887">
    <property type="entry name" value="GGDEF"/>
    <property type="match status" value="1"/>
</dbReference>
<feature type="transmembrane region" description="Helical" evidence="3">
    <location>
        <begin position="117"/>
        <end position="135"/>
    </location>
</feature>
<dbReference type="Gene3D" id="3.30.70.270">
    <property type="match status" value="1"/>
</dbReference>
<dbReference type="SUPFAM" id="SSF55073">
    <property type="entry name" value="Nucleotide cyclase"/>
    <property type="match status" value="1"/>
</dbReference>
<feature type="transmembrane region" description="Helical" evidence="3">
    <location>
        <begin position="147"/>
        <end position="167"/>
    </location>
</feature>
<dbReference type="Proteomes" id="UP000500755">
    <property type="component" value="Chromosome"/>
</dbReference>
<dbReference type="PANTHER" id="PTHR45138">
    <property type="entry name" value="REGULATORY COMPONENTS OF SENSORY TRANSDUCTION SYSTEM"/>
    <property type="match status" value="1"/>
</dbReference>
<dbReference type="InterPro" id="IPR029787">
    <property type="entry name" value="Nucleotide_cyclase"/>
</dbReference>
<protein>
    <recommendedName>
        <fullName evidence="1">diguanylate cyclase</fullName>
        <ecNumber evidence="1">2.7.7.65</ecNumber>
    </recommendedName>
</protein>
<name>A0A859A0F8_9BURK</name>
<dbReference type="FunFam" id="3.30.70.270:FF:000001">
    <property type="entry name" value="Diguanylate cyclase domain protein"/>
    <property type="match status" value="1"/>
</dbReference>
<dbReference type="InterPro" id="IPR000160">
    <property type="entry name" value="GGDEF_dom"/>
</dbReference>
<dbReference type="AlphaFoldDB" id="A0A859A0F8"/>
<evidence type="ECO:0000313" key="6">
    <source>
        <dbReference type="Proteomes" id="UP000500755"/>
    </source>
</evidence>
<dbReference type="CDD" id="cd01949">
    <property type="entry name" value="GGDEF"/>
    <property type="match status" value="1"/>
</dbReference>
<dbReference type="EC" id="2.7.7.65" evidence="1"/>
<evidence type="ECO:0000259" key="4">
    <source>
        <dbReference type="PROSITE" id="PS50887"/>
    </source>
</evidence>
<dbReference type="EMBL" id="CP051298">
    <property type="protein sequence ID" value="QKD46181.1"/>
    <property type="molecule type" value="Genomic_DNA"/>
</dbReference>
<dbReference type="GO" id="GO:1902201">
    <property type="term" value="P:negative regulation of bacterial-type flagellum-dependent cell motility"/>
    <property type="evidence" value="ECO:0007669"/>
    <property type="project" value="TreeGrafter"/>
</dbReference>
<gene>
    <name evidence="5" type="ORF">HF896_22330</name>
</gene>
<dbReference type="InterPro" id="IPR050469">
    <property type="entry name" value="Diguanylate_Cyclase"/>
</dbReference>
<dbReference type="RefSeq" id="WP_168728153.1">
    <property type="nucleotide sequence ID" value="NZ_CP051298.1"/>
</dbReference>
<evidence type="ECO:0000256" key="2">
    <source>
        <dbReference type="ARBA" id="ARBA00034247"/>
    </source>
</evidence>